<protein>
    <submittedName>
        <fullName evidence="1">Uncharacterized protein</fullName>
    </submittedName>
</protein>
<organism evidence="1 2">
    <name type="scientific">Eiseniibacteriota bacterium</name>
    <dbReference type="NCBI Taxonomy" id="2212470"/>
    <lineage>
        <taxon>Bacteria</taxon>
        <taxon>Candidatus Eiseniibacteriota</taxon>
    </lineage>
</organism>
<sequence>MSATTLKRPPQIQQGKNECWAAALSSWIKATENKSTVGTLFPTVQSLKNLMGDFCTASGQLDIKWGFQLLASMVNMDYRIIKPKQLDPVWLQGKLKSKGHIYMLYSGWDLGAPNTVGHACVLYHVDTASPAWVAVMDPWPGEGYRSRWVYQYRQCHEMVMGWPR</sequence>
<evidence type="ECO:0000313" key="2">
    <source>
        <dbReference type="Proteomes" id="UP000697710"/>
    </source>
</evidence>
<accession>A0A956LVI6</accession>
<name>A0A956LVI6_UNCEI</name>
<proteinExistence type="predicted"/>
<reference evidence="1" key="2">
    <citation type="journal article" date="2021" name="Microbiome">
        <title>Successional dynamics and alternative stable states in a saline activated sludge microbial community over 9 years.</title>
        <authorList>
            <person name="Wang Y."/>
            <person name="Ye J."/>
            <person name="Ju F."/>
            <person name="Liu L."/>
            <person name="Boyd J.A."/>
            <person name="Deng Y."/>
            <person name="Parks D.H."/>
            <person name="Jiang X."/>
            <person name="Yin X."/>
            <person name="Woodcroft B.J."/>
            <person name="Tyson G.W."/>
            <person name="Hugenholtz P."/>
            <person name="Polz M.F."/>
            <person name="Zhang T."/>
        </authorList>
    </citation>
    <scope>NUCLEOTIDE SEQUENCE</scope>
    <source>
        <strain evidence="1">HKST-UBA01</strain>
    </source>
</reference>
<dbReference type="EMBL" id="JAGQHR010000022">
    <property type="protein sequence ID" value="MCA9726354.1"/>
    <property type="molecule type" value="Genomic_DNA"/>
</dbReference>
<gene>
    <name evidence="1" type="ORF">KC729_01645</name>
</gene>
<dbReference type="Proteomes" id="UP000697710">
    <property type="component" value="Unassembled WGS sequence"/>
</dbReference>
<comment type="caution">
    <text evidence="1">The sequence shown here is derived from an EMBL/GenBank/DDBJ whole genome shotgun (WGS) entry which is preliminary data.</text>
</comment>
<reference evidence="1" key="1">
    <citation type="submission" date="2020-04" db="EMBL/GenBank/DDBJ databases">
        <authorList>
            <person name="Zhang T."/>
        </authorList>
    </citation>
    <scope>NUCLEOTIDE SEQUENCE</scope>
    <source>
        <strain evidence="1">HKST-UBA01</strain>
    </source>
</reference>
<dbReference type="AlphaFoldDB" id="A0A956LVI6"/>
<evidence type="ECO:0000313" key="1">
    <source>
        <dbReference type="EMBL" id="MCA9726354.1"/>
    </source>
</evidence>